<comment type="PTM">
    <text evidence="5">Carboxylation allows a single lysine to coordinate two nickel ions.</text>
</comment>
<dbReference type="InterPro" id="IPR032466">
    <property type="entry name" value="Metal_Hydrolase"/>
</dbReference>
<evidence type="ECO:0000256" key="3">
    <source>
        <dbReference type="ARBA" id="ARBA00022723"/>
    </source>
</evidence>
<dbReference type="InterPro" id="IPR011612">
    <property type="entry name" value="Urease_alpha_N_dom"/>
</dbReference>
<dbReference type="PRINTS" id="PR01752">
    <property type="entry name" value="UREASE"/>
</dbReference>
<comment type="subcellular location">
    <subcellularLocation>
        <location evidence="5 7">Cytoplasm</location>
    </subcellularLocation>
</comment>
<feature type="binding site" evidence="5">
    <location>
        <position position="248"/>
    </location>
    <ligand>
        <name>Ni(2+)</name>
        <dbReference type="ChEBI" id="CHEBI:49786"/>
        <label>2</label>
    </ligand>
</feature>
<comment type="subunit">
    <text evidence="5">Heterotrimer of UreA (gamma), UreB (beta) and UreC (alpha) subunits. Three heterotrimers associate to form the active enzyme.</text>
</comment>
<dbReference type="EMBL" id="JAUSUH010000001">
    <property type="protein sequence ID" value="MDQ0346318.1"/>
    <property type="molecule type" value="Genomic_DNA"/>
</dbReference>
<keyword evidence="12" id="KW-1185">Reference proteome</keyword>
<dbReference type="InterPro" id="IPR005848">
    <property type="entry name" value="Urease_asu"/>
</dbReference>
<organism evidence="11 12">
    <name type="scientific">Ancylobacter vacuolatus</name>
    <dbReference type="NCBI Taxonomy" id="223389"/>
    <lineage>
        <taxon>Bacteria</taxon>
        <taxon>Pseudomonadati</taxon>
        <taxon>Pseudomonadota</taxon>
        <taxon>Alphaproteobacteria</taxon>
        <taxon>Hyphomicrobiales</taxon>
        <taxon>Xanthobacteraceae</taxon>
        <taxon>Ancylobacter</taxon>
    </lineage>
</organism>
<evidence type="ECO:0000313" key="11">
    <source>
        <dbReference type="EMBL" id="MDQ0346318.1"/>
    </source>
</evidence>
<keyword evidence="4 5" id="KW-0378">Hydrolase</keyword>
<dbReference type="InterPro" id="IPR006680">
    <property type="entry name" value="Amidohydro-rel"/>
</dbReference>
<feature type="active site" description="Proton donor" evidence="5 7">
    <location>
        <position position="322"/>
    </location>
</feature>
<evidence type="ECO:0000313" key="12">
    <source>
        <dbReference type="Proteomes" id="UP001238467"/>
    </source>
</evidence>
<dbReference type="NCBIfam" id="NF009685">
    <property type="entry name" value="PRK13206.1"/>
    <property type="match status" value="1"/>
</dbReference>
<comment type="similarity">
    <text evidence="5 9">Belongs to the metallo-dependent hydrolases superfamily. Urease alpha subunit family.</text>
</comment>
<keyword evidence="3 5" id="KW-0479">Metal-binding</keyword>
<dbReference type="HAMAP" id="MF_01953">
    <property type="entry name" value="Urease_alpha"/>
    <property type="match status" value="1"/>
</dbReference>
<dbReference type="GO" id="GO:0009039">
    <property type="term" value="F:urease activity"/>
    <property type="evidence" value="ECO:0007669"/>
    <property type="project" value="UniProtKB-EC"/>
</dbReference>
<dbReference type="PROSITE" id="PS01120">
    <property type="entry name" value="UREASE_1"/>
    <property type="match status" value="1"/>
</dbReference>
<feature type="binding site" evidence="5">
    <location>
        <position position="136"/>
    </location>
    <ligand>
        <name>Ni(2+)</name>
        <dbReference type="ChEBI" id="CHEBI:49786"/>
        <label>1</label>
    </ligand>
</feature>
<evidence type="ECO:0000256" key="6">
    <source>
        <dbReference type="NCBIfam" id="TIGR01792"/>
    </source>
</evidence>
<feature type="domain" description="Urease" evidence="10">
    <location>
        <begin position="131"/>
        <end position="570"/>
    </location>
</feature>
<dbReference type="NCBIfam" id="NF009686">
    <property type="entry name" value="PRK13207.1"/>
    <property type="match status" value="1"/>
</dbReference>
<comment type="caution">
    <text evidence="11">The sequence shown here is derived from an EMBL/GenBank/DDBJ whole genome shotgun (WGS) entry which is preliminary data.</text>
</comment>
<evidence type="ECO:0000259" key="10">
    <source>
        <dbReference type="PROSITE" id="PS51368"/>
    </source>
</evidence>
<feature type="binding site" description="via carbamate group" evidence="5">
    <location>
        <position position="219"/>
    </location>
    <ligand>
        <name>Ni(2+)</name>
        <dbReference type="ChEBI" id="CHEBI:49786"/>
        <label>2</label>
    </ligand>
</feature>
<evidence type="ECO:0000256" key="1">
    <source>
        <dbReference type="ARBA" id="ARBA00004897"/>
    </source>
</evidence>
<dbReference type="Gene3D" id="3.20.20.140">
    <property type="entry name" value="Metal-dependent hydrolases"/>
    <property type="match status" value="1"/>
</dbReference>
<protein>
    <recommendedName>
        <fullName evidence="5 6">Urease subunit alpha</fullName>
        <ecNumber evidence="5 6">3.5.1.5</ecNumber>
    </recommendedName>
    <alternativeName>
        <fullName evidence="5">Urea amidohydrolase subunit alpha</fullName>
    </alternativeName>
</protein>
<sequence length="570" mass="60999">MSIKMSRASYAEMFGPTTGDRVRLADTSLVIEVEKDFTVYGEEVKFGGGKTIRDGMGQSQVTRAEGAVDTVITNALILDHWGIVKADIGIRDGRIHGIGKAGNPDIQPGVDIVIGASTEVIAGEGKIITAGGFDCHIHFICPQQIEHALMSGVTTMLGGGTGPAAGTNATTCTPGPWHIEMMLRAFDSFPVNLALSGKGNVSLPGPLVEQIEAGACSMKLHEDWGTTPAAIDNCLSVADEYDIQVMIHTDTLNESGFVEDTIAAFKGRTIHAFHTEGAGGGHAPDIMKVAGLANVLPSSTNPTRPFTINTLDEHLDMLMVCHHLDPLIAEDLAFAESRIRKETIAAEDILHDLGAISMISSDSQAMGRLGEVITRTWQTAHKMKLQRGLLPGDSERNDNTRAKRYIAKYTINPAIAHGVSRHIGSVENGKLADLVVWSPAFFGTKPDMVIKGGTIVAAVMGDPNASIPTPQPVHYRPMWGAYGKARTATCLTFVSQAAVDLNVAARLGLEKRTVAVENVRGGISKASMIHNHATPHLEIDPETYEVRADGELLTCAPATELPMAQRYFLF</sequence>
<evidence type="ECO:0000256" key="9">
    <source>
        <dbReference type="RuleBase" id="RU004158"/>
    </source>
</evidence>
<dbReference type="EC" id="3.5.1.5" evidence="5 6"/>
<proteinExistence type="inferred from homology"/>
<evidence type="ECO:0000256" key="5">
    <source>
        <dbReference type="HAMAP-Rule" id="MF_01953"/>
    </source>
</evidence>
<comment type="catalytic activity">
    <reaction evidence="5 8">
        <text>urea + 2 H2O + H(+) = hydrogencarbonate + 2 NH4(+)</text>
        <dbReference type="Rhea" id="RHEA:20557"/>
        <dbReference type="ChEBI" id="CHEBI:15377"/>
        <dbReference type="ChEBI" id="CHEBI:15378"/>
        <dbReference type="ChEBI" id="CHEBI:16199"/>
        <dbReference type="ChEBI" id="CHEBI:17544"/>
        <dbReference type="ChEBI" id="CHEBI:28938"/>
        <dbReference type="EC" id="3.5.1.5"/>
    </reaction>
</comment>
<dbReference type="PANTHER" id="PTHR43440">
    <property type="entry name" value="UREASE"/>
    <property type="match status" value="1"/>
</dbReference>
<dbReference type="NCBIfam" id="TIGR01792">
    <property type="entry name" value="urease_alph"/>
    <property type="match status" value="1"/>
</dbReference>
<keyword evidence="5 7" id="KW-0963">Cytoplasm</keyword>
<dbReference type="RefSeq" id="WP_307057561.1">
    <property type="nucleotide sequence ID" value="NZ_JAUSUH010000001.1"/>
</dbReference>
<dbReference type="SUPFAM" id="SSF51556">
    <property type="entry name" value="Metallo-dependent hydrolases"/>
    <property type="match status" value="1"/>
</dbReference>
<dbReference type="Gene3D" id="2.30.40.10">
    <property type="entry name" value="Urease, subunit C, domain 1"/>
    <property type="match status" value="1"/>
</dbReference>
<dbReference type="PANTHER" id="PTHR43440:SF1">
    <property type="entry name" value="UREASE"/>
    <property type="match status" value="1"/>
</dbReference>
<accession>A0ABU0DDA5</accession>
<dbReference type="PROSITE" id="PS00145">
    <property type="entry name" value="UREASE_2"/>
    <property type="match status" value="1"/>
</dbReference>
<dbReference type="PROSITE" id="PS51368">
    <property type="entry name" value="UREASE_3"/>
    <property type="match status" value="1"/>
</dbReference>
<evidence type="ECO:0000256" key="7">
    <source>
        <dbReference type="PROSITE-ProRule" id="PRU00700"/>
    </source>
</evidence>
<feature type="modified residue" description="N6-carboxylysine" evidence="5">
    <location>
        <position position="219"/>
    </location>
</feature>
<gene>
    <name evidence="5" type="primary">ureC</name>
    <name evidence="11" type="ORF">J2S76_000719</name>
</gene>
<reference evidence="11 12" key="1">
    <citation type="submission" date="2023-07" db="EMBL/GenBank/DDBJ databases">
        <title>Genomic Encyclopedia of Type Strains, Phase IV (KMG-IV): sequencing the most valuable type-strain genomes for metagenomic binning, comparative biology and taxonomic classification.</title>
        <authorList>
            <person name="Goeker M."/>
        </authorList>
    </citation>
    <scope>NUCLEOTIDE SEQUENCE [LARGE SCALE GENOMIC DNA]</scope>
    <source>
        <strain evidence="11 12">DSM 1277</strain>
    </source>
</reference>
<dbReference type="CDD" id="cd00375">
    <property type="entry name" value="Urease_alpha"/>
    <property type="match status" value="1"/>
</dbReference>
<feature type="binding site" evidence="5">
    <location>
        <position position="274"/>
    </location>
    <ligand>
        <name>Ni(2+)</name>
        <dbReference type="ChEBI" id="CHEBI:49786"/>
        <label>2</label>
    </ligand>
</feature>
<dbReference type="SUPFAM" id="SSF51338">
    <property type="entry name" value="Composite domain of metallo-dependent hydrolases"/>
    <property type="match status" value="2"/>
</dbReference>
<dbReference type="InterPro" id="IPR017951">
    <property type="entry name" value="Urease_asu_c"/>
</dbReference>
<dbReference type="Proteomes" id="UP001238467">
    <property type="component" value="Unassembled WGS sequence"/>
</dbReference>
<evidence type="ECO:0000256" key="4">
    <source>
        <dbReference type="ARBA" id="ARBA00022801"/>
    </source>
</evidence>
<dbReference type="InterPro" id="IPR017950">
    <property type="entry name" value="Urease_AS"/>
</dbReference>
<feature type="binding site" evidence="5">
    <location>
        <position position="138"/>
    </location>
    <ligand>
        <name>Ni(2+)</name>
        <dbReference type="ChEBI" id="CHEBI:49786"/>
        <label>1</label>
    </ligand>
</feature>
<evidence type="ECO:0000256" key="2">
    <source>
        <dbReference type="ARBA" id="ARBA00022596"/>
    </source>
</evidence>
<name>A0ABU0DDA5_9HYPH</name>
<dbReference type="InterPro" id="IPR011059">
    <property type="entry name" value="Metal-dep_hydrolase_composite"/>
</dbReference>
<dbReference type="InterPro" id="IPR050112">
    <property type="entry name" value="Urease_alpha_subunit"/>
</dbReference>
<comment type="pathway">
    <text evidence="1 5">Nitrogen metabolism; urea degradation; CO(2) and NH(3) from urea (urease route): step 1/1.</text>
</comment>
<evidence type="ECO:0000256" key="8">
    <source>
        <dbReference type="RuleBase" id="RU000510"/>
    </source>
</evidence>
<dbReference type="Pfam" id="PF00449">
    <property type="entry name" value="Urease_alpha"/>
    <property type="match status" value="1"/>
</dbReference>
<feature type="binding site" evidence="5">
    <location>
        <position position="362"/>
    </location>
    <ligand>
        <name>Ni(2+)</name>
        <dbReference type="ChEBI" id="CHEBI:49786"/>
        <label>1</label>
    </ligand>
</feature>
<keyword evidence="2 5" id="KW-0533">Nickel</keyword>
<feature type="binding site" evidence="5 7">
    <location>
        <position position="221"/>
    </location>
    <ligand>
        <name>substrate</name>
    </ligand>
</feature>
<comment type="cofactor">
    <cofactor evidence="5 8">
        <name>Ni cation</name>
        <dbReference type="ChEBI" id="CHEBI:25516"/>
    </cofactor>
    <text evidence="5 8">Binds 2 nickel ions per subunit.</text>
</comment>
<dbReference type="Pfam" id="PF01979">
    <property type="entry name" value="Amidohydro_1"/>
    <property type="match status" value="1"/>
</dbReference>
<dbReference type="InterPro" id="IPR029754">
    <property type="entry name" value="Urease_Ni-bd"/>
</dbReference>
<feature type="binding site" description="via carbamate group" evidence="5">
    <location>
        <position position="219"/>
    </location>
    <ligand>
        <name>Ni(2+)</name>
        <dbReference type="ChEBI" id="CHEBI:49786"/>
        <label>1</label>
    </ligand>
</feature>